<dbReference type="Proteomes" id="UP000593567">
    <property type="component" value="Unassembled WGS sequence"/>
</dbReference>
<organism evidence="1 2">
    <name type="scientific">Bugula neritina</name>
    <name type="common">Brown bryozoan</name>
    <name type="synonym">Sertularia neritina</name>
    <dbReference type="NCBI Taxonomy" id="10212"/>
    <lineage>
        <taxon>Eukaryota</taxon>
        <taxon>Metazoa</taxon>
        <taxon>Spiralia</taxon>
        <taxon>Lophotrochozoa</taxon>
        <taxon>Bryozoa</taxon>
        <taxon>Gymnolaemata</taxon>
        <taxon>Cheilostomatida</taxon>
        <taxon>Flustrina</taxon>
        <taxon>Buguloidea</taxon>
        <taxon>Bugulidae</taxon>
        <taxon>Bugula</taxon>
    </lineage>
</organism>
<sequence>MFQYNNSNLITELINFRVLNICCRICSPPSSYGTAFTFKCLQILRTTLNSYCKHVRHTQGTSSWGRLLMPCHIQINECSDIPVNLHLTIAYPAFGR</sequence>
<comment type="caution">
    <text evidence="1">The sequence shown here is derived from an EMBL/GenBank/DDBJ whole genome shotgun (WGS) entry which is preliminary data.</text>
</comment>
<proteinExistence type="predicted"/>
<accession>A0A7J7IZ56</accession>
<evidence type="ECO:0000313" key="2">
    <source>
        <dbReference type="Proteomes" id="UP000593567"/>
    </source>
</evidence>
<keyword evidence="2" id="KW-1185">Reference proteome</keyword>
<protein>
    <submittedName>
        <fullName evidence="1">Uncharacterized protein</fullName>
    </submittedName>
</protein>
<name>A0A7J7IZ56_BUGNE</name>
<reference evidence="1" key="1">
    <citation type="submission" date="2020-06" db="EMBL/GenBank/DDBJ databases">
        <title>Draft genome of Bugula neritina, a colonial animal packing powerful symbionts and potential medicines.</title>
        <authorList>
            <person name="Rayko M."/>
        </authorList>
    </citation>
    <scope>NUCLEOTIDE SEQUENCE [LARGE SCALE GENOMIC DNA]</scope>
    <source>
        <strain evidence="1">Kwan_BN1</strain>
    </source>
</reference>
<dbReference type="AlphaFoldDB" id="A0A7J7IZ56"/>
<gene>
    <name evidence="1" type="ORF">EB796_022475</name>
</gene>
<evidence type="ECO:0000313" key="1">
    <source>
        <dbReference type="EMBL" id="KAF6019172.1"/>
    </source>
</evidence>
<dbReference type="EMBL" id="VXIV02003250">
    <property type="protein sequence ID" value="KAF6019172.1"/>
    <property type="molecule type" value="Genomic_DNA"/>
</dbReference>